<dbReference type="PANTHER" id="PTHR30002">
    <property type="entry name" value="EPOXYQUEUOSINE REDUCTASE"/>
    <property type="match status" value="1"/>
</dbReference>
<dbReference type="GO" id="GO:0052693">
    <property type="term" value="F:epoxyqueuosine reductase activity"/>
    <property type="evidence" value="ECO:0007669"/>
    <property type="project" value="UniProtKB-EC"/>
</dbReference>
<dbReference type="InterPro" id="IPR017900">
    <property type="entry name" value="4Fe4S_Fe_S_CS"/>
</dbReference>
<keyword evidence="5" id="KW-0671">Queuosine biosynthesis</keyword>
<dbReference type="PANTHER" id="PTHR30002:SF4">
    <property type="entry name" value="EPOXYQUEUOSINE REDUCTASE"/>
    <property type="match status" value="1"/>
</dbReference>
<name>A0ABS6ELG8_9CLOT</name>
<dbReference type="PROSITE" id="PS51379">
    <property type="entry name" value="4FE4S_FER_2"/>
    <property type="match status" value="1"/>
</dbReference>
<keyword evidence="2" id="KW-0963">Cytoplasm</keyword>
<dbReference type="InterPro" id="IPR004453">
    <property type="entry name" value="QueG"/>
</dbReference>
<feature type="domain" description="4Fe-4S ferredoxin-type" evidence="9">
    <location>
        <begin position="171"/>
        <end position="200"/>
    </location>
</feature>
<evidence type="ECO:0000313" key="10">
    <source>
        <dbReference type="EMBL" id="MBU5486062.1"/>
    </source>
</evidence>
<gene>
    <name evidence="10" type="primary">queG</name>
    <name evidence="10" type="ORF">KQI86_17205</name>
</gene>
<evidence type="ECO:0000259" key="9">
    <source>
        <dbReference type="PROSITE" id="PS51379"/>
    </source>
</evidence>
<evidence type="ECO:0000256" key="6">
    <source>
        <dbReference type="ARBA" id="ARBA00023002"/>
    </source>
</evidence>
<organism evidence="10 11">
    <name type="scientific">Clostridium mobile</name>
    <dbReference type="NCBI Taxonomy" id="2841512"/>
    <lineage>
        <taxon>Bacteria</taxon>
        <taxon>Bacillati</taxon>
        <taxon>Bacillota</taxon>
        <taxon>Clostridia</taxon>
        <taxon>Eubacteriales</taxon>
        <taxon>Clostridiaceae</taxon>
        <taxon>Clostridium</taxon>
    </lineage>
</organism>
<evidence type="ECO:0000256" key="3">
    <source>
        <dbReference type="ARBA" id="ARBA00022694"/>
    </source>
</evidence>
<keyword evidence="1" id="KW-0004">4Fe-4S</keyword>
<keyword evidence="11" id="KW-1185">Reference proteome</keyword>
<dbReference type="InterPro" id="IPR013542">
    <property type="entry name" value="QueG_DUF1730"/>
</dbReference>
<evidence type="ECO:0000256" key="8">
    <source>
        <dbReference type="ARBA" id="ARBA00023014"/>
    </source>
</evidence>
<dbReference type="InterPro" id="IPR017896">
    <property type="entry name" value="4Fe4S_Fe-S-bd"/>
</dbReference>
<dbReference type="EMBL" id="JAHLQF010000004">
    <property type="protein sequence ID" value="MBU5486062.1"/>
    <property type="molecule type" value="Genomic_DNA"/>
</dbReference>
<comment type="caution">
    <text evidence="10">The sequence shown here is derived from an EMBL/GenBank/DDBJ whole genome shotgun (WGS) entry which is preliminary data.</text>
</comment>
<dbReference type="Proteomes" id="UP000726170">
    <property type="component" value="Unassembled WGS sequence"/>
</dbReference>
<dbReference type="EC" id="1.17.99.6" evidence="10"/>
<evidence type="ECO:0000256" key="2">
    <source>
        <dbReference type="ARBA" id="ARBA00022490"/>
    </source>
</evidence>
<keyword evidence="6 10" id="KW-0560">Oxidoreductase</keyword>
<evidence type="ECO:0000256" key="7">
    <source>
        <dbReference type="ARBA" id="ARBA00023004"/>
    </source>
</evidence>
<evidence type="ECO:0000256" key="1">
    <source>
        <dbReference type="ARBA" id="ARBA00022485"/>
    </source>
</evidence>
<dbReference type="PROSITE" id="PS00198">
    <property type="entry name" value="4FE4S_FER_1"/>
    <property type="match status" value="1"/>
</dbReference>
<evidence type="ECO:0000256" key="4">
    <source>
        <dbReference type="ARBA" id="ARBA00022723"/>
    </source>
</evidence>
<keyword evidence="7" id="KW-0408">Iron</keyword>
<dbReference type="Pfam" id="PF08331">
    <property type="entry name" value="QueG_DUF1730"/>
    <property type="match status" value="1"/>
</dbReference>
<reference evidence="10 11" key="1">
    <citation type="submission" date="2021-06" db="EMBL/GenBank/DDBJ databases">
        <authorList>
            <person name="Sun Q."/>
            <person name="Li D."/>
        </authorList>
    </citation>
    <scope>NUCLEOTIDE SEQUENCE [LARGE SCALE GENOMIC DNA]</scope>
    <source>
        <strain evidence="10 11">MSJ-11</strain>
    </source>
</reference>
<dbReference type="Pfam" id="PF13484">
    <property type="entry name" value="Fer4_16"/>
    <property type="match status" value="1"/>
</dbReference>
<sequence length="327" mass="37695">MNNKEKKEKIVNFCKSLGLDTLGVTSIRRLTELEEHLIYRKNNELENEFESQDIESRINLESFLEGGKSIISIAFPYLFNDENTTDHVYFSKYTLGQDYHKVVTNYLKQICEYISELGGNSIYFVDSNPLPERYIANLCGVGFIGKNNMIITEKYGSFVFLGEIITDLELEEDEKIPSKCGDCDLCLKACPTKSIKEGISNSNICLSYITQKKNIEKEWFGLLNGRLFGCDTCQTVCPHNRKVIESNIKEFKPFPFMESPNIEELIKLDNKAFKEKYRLTSSGWRGKNIIIRNAMINAFIDGKFDPNLVKDISSPYLKDYYNRLLEL</sequence>
<keyword evidence="4" id="KW-0479">Metal-binding</keyword>
<keyword evidence="3" id="KW-0819">tRNA processing</keyword>
<protein>
    <submittedName>
        <fullName evidence="10">tRNA epoxyqueuosine(34) reductase QueG</fullName>
        <ecNumber evidence="10">1.17.99.6</ecNumber>
    </submittedName>
</protein>
<dbReference type="NCBIfam" id="TIGR00276">
    <property type="entry name" value="tRNA epoxyqueuosine(34) reductase QueG"/>
    <property type="match status" value="1"/>
</dbReference>
<evidence type="ECO:0000256" key="5">
    <source>
        <dbReference type="ARBA" id="ARBA00022785"/>
    </source>
</evidence>
<keyword evidence="8" id="KW-0411">Iron-sulfur</keyword>
<accession>A0ABS6ELG8</accession>
<proteinExistence type="predicted"/>
<evidence type="ECO:0000313" key="11">
    <source>
        <dbReference type="Proteomes" id="UP000726170"/>
    </source>
</evidence>
<dbReference type="RefSeq" id="WP_216440650.1">
    <property type="nucleotide sequence ID" value="NZ_JAHLQF010000004.1"/>
</dbReference>